<sequence>MKKKMISLLLCLTLVTTAFAACGKKKGASDEVVYRKLYAGEVTTMNYLVTVSENEFDVGANVIDTLVEYDNLGQIKPSLAESWDMSPDGLTYTFKIREGQKWYDYEGKEVADVTAEDFVSAMKFVLTPEYESGTAQLLFGVIKNAEEYFNSQVEDNPQTEEVEGNGLDIDFSEVGVKALDKYTLEYTLAQPVPYFLSSLTYVCFMPAYGPLLEELGAEFGSDNTKMYYNGAYILSEFAPQETKIYVKNQNNWDAEHVYIDKIVERYNAEANTLAPQMVQTGEIDYATIESNIVDDWLADPERSKLISKSRVEVDYSYFYSFNFNPQFDKAYEPDNWRIAVNNENFRQSLKAGLDRVRALSVTEPETPEVLLNNTITPETFVTNEGKDYTSYGNLEAINNGNSFDETAALSYKEAAISELTAAGATFPVKILMPYNPGTSGDTDWGSECVVIEQQLENLLGKDYIDIIVEAGPSTNFLSEIRRSGKYAFMKTNWGADYADPQTFTEPFTADNSYNFMDKAMAAGEGVADTVAEYYALVDAAKAITIDLEARYDGFAKAEAYLIEHALVVPYALSGSYYQVTKKDIYEGQYAPFGVSVLRHKGQHLLDKPVTMEEFQASQDQWNKDREALAK</sequence>
<keyword evidence="8" id="KW-1185">Reference proteome</keyword>
<dbReference type="Gene3D" id="3.40.190.10">
    <property type="entry name" value="Periplasmic binding protein-like II"/>
    <property type="match status" value="1"/>
</dbReference>
<proteinExistence type="inferred from homology"/>
<reference evidence="7 8" key="1">
    <citation type="submission" date="2016-10" db="EMBL/GenBank/DDBJ databases">
        <authorList>
            <person name="de Groot N.N."/>
        </authorList>
    </citation>
    <scope>NUCLEOTIDE SEQUENCE [LARGE SCALE GENOMIC DNA]</scope>
    <source>
        <strain evidence="7 8">DSM 1283</strain>
    </source>
</reference>
<evidence type="ECO:0000256" key="2">
    <source>
        <dbReference type="ARBA" id="ARBA00005695"/>
    </source>
</evidence>
<feature type="chain" id="PRO_5011567282" evidence="5">
    <location>
        <begin position="21"/>
        <end position="630"/>
    </location>
</feature>
<evidence type="ECO:0000256" key="1">
    <source>
        <dbReference type="ARBA" id="ARBA00004196"/>
    </source>
</evidence>
<accession>A0A1I5GLM0</accession>
<organism evidence="7 8">
    <name type="scientific">Anaerocolumna aminovalerica</name>
    <dbReference type="NCBI Taxonomy" id="1527"/>
    <lineage>
        <taxon>Bacteria</taxon>
        <taxon>Bacillati</taxon>
        <taxon>Bacillota</taxon>
        <taxon>Clostridia</taxon>
        <taxon>Lachnospirales</taxon>
        <taxon>Lachnospiraceae</taxon>
        <taxon>Anaerocolumna</taxon>
    </lineage>
</organism>
<dbReference type="Proteomes" id="UP000198806">
    <property type="component" value="Unassembled WGS sequence"/>
</dbReference>
<dbReference type="PANTHER" id="PTHR30290:SF10">
    <property type="entry name" value="PERIPLASMIC OLIGOPEPTIDE-BINDING PROTEIN-RELATED"/>
    <property type="match status" value="1"/>
</dbReference>
<dbReference type="InterPro" id="IPR000914">
    <property type="entry name" value="SBP_5_dom"/>
</dbReference>
<evidence type="ECO:0000259" key="6">
    <source>
        <dbReference type="Pfam" id="PF00496"/>
    </source>
</evidence>
<dbReference type="GO" id="GO:1904680">
    <property type="term" value="F:peptide transmembrane transporter activity"/>
    <property type="evidence" value="ECO:0007669"/>
    <property type="project" value="TreeGrafter"/>
</dbReference>
<dbReference type="CDD" id="cd08504">
    <property type="entry name" value="PBP2_OppA"/>
    <property type="match status" value="1"/>
</dbReference>
<name>A0A1I5GLM0_9FIRM</name>
<comment type="similarity">
    <text evidence="2">Belongs to the bacterial solute-binding protein 5 family.</text>
</comment>
<feature type="domain" description="Solute-binding protein family 5" evidence="6">
    <location>
        <begin position="74"/>
        <end position="513"/>
    </location>
</feature>
<dbReference type="STRING" id="1527.SAMN04489757_12062"/>
<evidence type="ECO:0000313" key="7">
    <source>
        <dbReference type="EMBL" id="SFO36842.1"/>
    </source>
</evidence>
<evidence type="ECO:0000256" key="3">
    <source>
        <dbReference type="ARBA" id="ARBA00022448"/>
    </source>
</evidence>
<evidence type="ECO:0000313" key="8">
    <source>
        <dbReference type="Proteomes" id="UP000198806"/>
    </source>
</evidence>
<gene>
    <name evidence="7" type="ORF">SAMN04489757_12062</name>
</gene>
<evidence type="ECO:0000256" key="4">
    <source>
        <dbReference type="ARBA" id="ARBA00022729"/>
    </source>
</evidence>
<feature type="signal peptide" evidence="5">
    <location>
        <begin position="1"/>
        <end position="20"/>
    </location>
</feature>
<comment type="subcellular location">
    <subcellularLocation>
        <location evidence="1">Cell envelope</location>
    </subcellularLocation>
</comment>
<dbReference type="GO" id="GO:0015833">
    <property type="term" value="P:peptide transport"/>
    <property type="evidence" value="ECO:0007669"/>
    <property type="project" value="TreeGrafter"/>
</dbReference>
<dbReference type="Pfam" id="PF00496">
    <property type="entry name" value="SBP_bac_5"/>
    <property type="match status" value="1"/>
</dbReference>
<dbReference type="EMBL" id="FOWD01000020">
    <property type="protein sequence ID" value="SFO36842.1"/>
    <property type="molecule type" value="Genomic_DNA"/>
</dbReference>
<dbReference type="OrthoDB" id="9801912at2"/>
<dbReference type="PROSITE" id="PS51257">
    <property type="entry name" value="PROKAR_LIPOPROTEIN"/>
    <property type="match status" value="1"/>
</dbReference>
<dbReference type="Gene3D" id="3.90.76.10">
    <property type="entry name" value="Dipeptide-binding Protein, Domain 1"/>
    <property type="match status" value="1"/>
</dbReference>
<dbReference type="GO" id="GO:0030313">
    <property type="term" value="C:cell envelope"/>
    <property type="evidence" value="ECO:0007669"/>
    <property type="project" value="UniProtKB-SubCell"/>
</dbReference>
<dbReference type="AlphaFoldDB" id="A0A1I5GLM0"/>
<protein>
    <submittedName>
        <fullName evidence="7">Oligopeptide transport system substrate-binding protein</fullName>
    </submittedName>
</protein>
<keyword evidence="4 5" id="KW-0732">Signal</keyword>
<dbReference type="SUPFAM" id="SSF53850">
    <property type="entry name" value="Periplasmic binding protein-like II"/>
    <property type="match status" value="1"/>
</dbReference>
<dbReference type="PANTHER" id="PTHR30290">
    <property type="entry name" value="PERIPLASMIC BINDING COMPONENT OF ABC TRANSPORTER"/>
    <property type="match status" value="1"/>
</dbReference>
<keyword evidence="3" id="KW-0813">Transport</keyword>
<dbReference type="Gene3D" id="3.10.105.10">
    <property type="entry name" value="Dipeptide-binding Protein, Domain 3"/>
    <property type="match status" value="1"/>
</dbReference>
<dbReference type="InterPro" id="IPR039424">
    <property type="entry name" value="SBP_5"/>
</dbReference>
<evidence type="ECO:0000256" key="5">
    <source>
        <dbReference type="SAM" id="SignalP"/>
    </source>
</evidence>
<dbReference type="RefSeq" id="WP_091687155.1">
    <property type="nucleotide sequence ID" value="NZ_BAABFM010000028.1"/>
</dbReference>